<reference evidence="1" key="1">
    <citation type="submission" date="2018-10" db="EMBL/GenBank/DDBJ databases">
        <title>Hidden diversity of soil giant viruses.</title>
        <authorList>
            <person name="Schulz F."/>
            <person name="Alteio L."/>
            <person name="Goudeau D."/>
            <person name="Ryan E.M."/>
            <person name="Malmstrom R.R."/>
            <person name="Blanchard J."/>
            <person name="Woyke T."/>
        </authorList>
    </citation>
    <scope>NUCLEOTIDE SEQUENCE</scope>
    <source>
        <strain evidence="1">HOV1</strain>
    </source>
</reference>
<accession>A0A3G5A570</accession>
<name>A0A3G5A570_9VIRU</name>
<dbReference type="Gene3D" id="3.40.50.2000">
    <property type="entry name" value="Glycogen Phosphorylase B"/>
    <property type="match status" value="1"/>
</dbReference>
<dbReference type="SUPFAM" id="SSF53756">
    <property type="entry name" value="UDP-Glycosyltransferase/glycogen phosphorylase"/>
    <property type="match status" value="1"/>
</dbReference>
<feature type="non-terminal residue" evidence="1">
    <location>
        <position position="72"/>
    </location>
</feature>
<gene>
    <name evidence="1" type="ORF">Homavirus45_2</name>
</gene>
<protein>
    <submittedName>
        <fullName evidence="1">Uncharacterized protein</fullName>
    </submittedName>
</protein>
<proteinExistence type="predicted"/>
<dbReference type="EMBL" id="MK072376">
    <property type="protein sequence ID" value="AYV82400.1"/>
    <property type="molecule type" value="Genomic_DNA"/>
</dbReference>
<organism evidence="1">
    <name type="scientific">Homavirus sp</name>
    <dbReference type="NCBI Taxonomy" id="2487769"/>
    <lineage>
        <taxon>Viruses</taxon>
        <taxon>Varidnaviria</taxon>
        <taxon>Bamfordvirae</taxon>
        <taxon>Nucleocytoviricota</taxon>
        <taxon>Megaviricetes</taxon>
        <taxon>Imitervirales</taxon>
        <taxon>Mimiviridae</taxon>
        <taxon>Klosneuvirinae</taxon>
    </lineage>
</organism>
<sequence length="72" mass="8199">MCKQKPIVVSDIYQNSVGSNILTDEQNCLVFTNTDVDSCVDKILKVYNNVDLKLQIGKSGYNFIENNVNWRV</sequence>
<evidence type="ECO:0000313" key="1">
    <source>
        <dbReference type="EMBL" id="AYV82400.1"/>
    </source>
</evidence>